<organism evidence="4 5">
    <name type="scientific">Succinivibrio dextrinosolvens DSM 3072</name>
    <dbReference type="NCBI Taxonomy" id="1123324"/>
    <lineage>
        <taxon>Bacteria</taxon>
        <taxon>Pseudomonadati</taxon>
        <taxon>Pseudomonadota</taxon>
        <taxon>Gammaproteobacteria</taxon>
        <taxon>Aeromonadales</taxon>
        <taxon>Succinivibrionaceae</taxon>
        <taxon>Succinivibrio</taxon>
    </lineage>
</organism>
<reference evidence="5" key="1">
    <citation type="submission" date="2017-02" db="EMBL/GenBank/DDBJ databases">
        <authorList>
            <person name="Varghese N."/>
            <person name="Submissions S."/>
        </authorList>
    </citation>
    <scope>NUCLEOTIDE SEQUENCE [LARGE SCALE GENOMIC DNA]</scope>
    <source>
        <strain evidence="5">DSM 3072</strain>
    </source>
</reference>
<protein>
    <submittedName>
        <fullName evidence="4">Dinuclear metal center protein, YbgI/SA1388 family</fullName>
    </submittedName>
</protein>
<keyword evidence="2 3" id="KW-0479">Metal-binding</keyword>
<dbReference type="GO" id="GO:0005737">
    <property type="term" value="C:cytoplasm"/>
    <property type="evidence" value="ECO:0007669"/>
    <property type="project" value="TreeGrafter"/>
</dbReference>
<evidence type="ECO:0000313" key="5">
    <source>
        <dbReference type="Proteomes" id="UP000242432"/>
    </source>
</evidence>
<dbReference type="AlphaFoldDB" id="A0A1T4UYT8"/>
<evidence type="ECO:0000256" key="1">
    <source>
        <dbReference type="ARBA" id="ARBA00006964"/>
    </source>
</evidence>
<dbReference type="Pfam" id="PF01784">
    <property type="entry name" value="DUF34_NIF3"/>
    <property type="match status" value="1"/>
</dbReference>
<feature type="binding site" evidence="3">
    <location>
        <position position="221"/>
    </location>
    <ligand>
        <name>a divalent metal cation</name>
        <dbReference type="ChEBI" id="CHEBI:60240"/>
        <label>1</label>
    </ligand>
</feature>
<accession>A0A1T4UYT8</accession>
<dbReference type="SUPFAM" id="SSF102705">
    <property type="entry name" value="NIF3 (NGG1p interacting factor 3)-like"/>
    <property type="match status" value="1"/>
</dbReference>
<feature type="binding site" evidence="3">
    <location>
        <position position="64"/>
    </location>
    <ligand>
        <name>a divalent metal cation</name>
        <dbReference type="ChEBI" id="CHEBI:60240"/>
        <label>2</label>
    </ligand>
</feature>
<proteinExistence type="inferred from homology"/>
<name>A0A1T4UYT8_9GAMM</name>
<dbReference type="EMBL" id="FUXX01000003">
    <property type="protein sequence ID" value="SKA57805.1"/>
    <property type="molecule type" value="Genomic_DNA"/>
</dbReference>
<evidence type="ECO:0000256" key="3">
    <source>
        <dbReference type="PIRSR" id="PIRSR602678-1"/>
    </source>
</evidence>
<dbReference type="Gene3D" id="3.40.1390.30">
    <property type="entry name" value="NIF3 (NGG1p interacting factor 3)-like"/>
    <property type="match status" value="2"/>
</dbReference>
<dbReference type="InterPro" id="IPR036069">
    <property type="entry name" value="DUF34/NIF3_sf"/>
</dbReference>
<dbReference type="NCBIfam" id="TIGR00486">
    <property type="entry name" value="YbgI_SA1388"/>
    <property type="match status" value="1"/>
</dbReference>
<dbReference type="PANTHER" id="PTHR13799">
    <property type="entry name" value="NGG1 INTERACTING FACTOR 3"/>
    <property type="match status" value="1"/>
</dbReference>
<evidence type="ECO:0000313" key="4">
    <source>
        <dbReference type="EMBL" id="SKA57805.1"/>
    </source>
</evidence>
<feature type="binding site" evidence="3">
    <location>
        <position position="225"/>
    </location>
    <ligand>
        <name>a divalent metal cation</name>
        <dbReference type="ChEBI" id="CHEBI:60240"/>
        <label>1</label>
    </ligand>
</feature>
<keyword evidence="5" id="KW-1185">Reference proteome</keyword>
<dbReference type="Proteomes" id="UP000242432">
    <property type="component" value="Unassembled WGS sequence"/>
</dbReference>
<comment type="similarity">
    <text evidence="1">Belongs to the GTP cyclohydrolase I type 2/NIF3 family.</text>
</comment>
<evidence type="ECO:0000256" key="2">
    <source>
        <dbReference type="ARBA" id="ARBA00022723"/>
    </source>
</evidence>
<dbReference type="STRING" id="83771.SAMN02910357_02290"/>
<feature type="binding site" evidence="3">
    <location>
        <position position="101"/>
    </location>
    <ligand>
        <name>a divalent metal cation</name>
        <dbReference type="ChEBI" id="CHEBI:60240"/>
        <label>1</label>
    </ligand>
</feature>
<dbReference type="GO" id="GO:0046872">
    <property type="term" value="F:metal ion binding"/>
    <property type="evidence" value="ECO:0007669"/>
    <property type="project" value="UniProtKB-KW"/>
</dbReference>
<gene>
    <name evidence="4" type="ORF">SAMN02745213_00273</name>
</gene>
<sequence length="263" mass="28583">MQIDELTAYLSSYLDVGAFHDASLNGLQIEGFKNCTKIATAVTASLEAIDAAIEEGADTLLVHHGLLWKGQMSPICGTLKERYSAILESNINLLAYHLPLDANMEVGNNSYLCHLLDLKNIDYVSPGDPSSIAMKGSFSKKQSISEIASLLADSLQTSVSVLGHCDRDTLISDVTVCSGSGSFLIDSNYVPGFQALITGDVNEQTYHMSKETGTPVFVLGHDASEQGGIKLLGDHIARRFDIEHIHLHFNVENEVSIYDYSDK</sequence>
<dbReference type="RefSeq" id="WP_078927896.1">
    <property type="nucleotide sequence ID" value="NZ_FUXX01000003.1"/>
</dbReference>
<dbReference type="InterPro" id="IPR002678">
    <property type="entry name" value="DUF34/NIF3"/>
</dbReference>
<feature type="binding site" evidence="3">
    <location>
        <position position="63"/>
    </location>
    <ligand>
        <name>a divalent metal cation</name>
        <dbReference type="ChEBI" id="CHEBI:60240"/>
        <label>1</label>
    </ligand>
</feature>
<dbReference type="PANTHER" id="PTHR13799:SF14">
    <property type="entry name" value="GTP CYCLOHYDROLASE 1 TYPE 2 HOMOLOG"/>
    <property type="match status" value="1"/>
</dbReference>